<evidence type="ECO:0000313" key="1">
    <source>
        <dbReference type="EMBL" id="VYT71346.1"/>
    </source>
</evidence>
<sequence length="63" mass="7239">MDLFIICFSLAALLYVLTLPFIGKRGKRAHTEEAPTPVYSEHFPYEEKQIAYNRMHGLPDDAI</sequence>
<dbReference type="AlphaFoldDB" id="A0A6N2YZM6"/>
<accession>A0A6N2YZM6</accession>
<proteinExistence type="predicted"/>
<organism evidence="1">
    <name type="scientific">Streptococcus lutetiensis</name>
    <dbReference type="NCBI Taxonomy" id="150055"/>
    <lineage>
        <taxon>Bacteria</taxon>
        <taxon>Bacillati</taxon>
        <taxon>Bacillota</taxon>
        <taxon>Bacilli</taxon>
        <taxon>Lactobacillales</taxon>
        <taxon>Streptococcaceae</taxon>
        <taxon>Streptococcus</taxon>
    </lineage>
</organism>
<name>A0A6N2YZM6_9STRE</name>
<protein>
    <submittedName>
        <fullName evidence="1">Uncharacterized protein</fullName>
    </submittedName>
</protein>
<gene>
    <name evidence="1" type="ORF">SLLFYP71_00501</name>
</gene>
<dbReference type="RefSeq" id="WP_156672591.1">
    <property type="nucleotide sequence ID" value="NZ_CACRUI010000003.1"/>
</dbReference>
<dbReference type="EMBL" id="CACRUI010000003">
    <property type="protein sequence ID" value="VYT71346.1"/>
    <property type="molecule type" value="Genomic_DNA"/>
</dbReference>
<reference evidence="1" key="1">
    <citation type="submission" date="2019-11" db="EMBL/GenBank/DDBJ databases">
        <authorList>
            <person name="Feng L."/>
        </authorList>
    </citation>
    <scope>NUCLEOTIDE SEQUENCE</scope>
    <source>
        <strain evidence="1">SLutetiensisLFYP71</strain>
    </source>
</reference>